<gene>
    <name evidence="1" type="ORF">Taro_016054</name>
</gene>
<comment type="caution">
    <text evidence="1">The sequence shown here is derived from an EMBL/GenBank/DDBJ whole genome shotgun (WGS) entry which is preliminary data.</text>
</comment>
<dbReference type="Proteomes" id="UP000652761">
    <property type="component" value="Unassembled WGS sequence"/>
</dbReference>
<proteinExistence type="predicted"/>
<dbReference type="OrthoDB" id="438440at2759"/>
<name>A0A843UP15_COLES</name>
<feature type="non-terminal residue" evidence="1">
    <location>
        <position position="1"/>
    </location>
</feature>
<dbReference type="InterPro" id="IPR027417">
    <property type="entry name" value="P-loop_NTPase"/>
</dbReference>
<dbReference type="PANTHER" id="PTHR47523">
    <property type="entry name" value="F21O3.11 PROTEIN"/>
    <property type="match status" value="1"/>
</dbReference>
<dbReference type="AlphaFoldDB" id="A0A843UP15"/>
<dbReference type="SUPFAM" id="SSF52540">
    <property type="entry name" value="P-loop containing nucleoside triphosphate hydrolases"/>
    <property type="match status" value="1"/>
</dbReference>
<reference evidence="1" key="1">
    <citation type="submission" date="2017-07" db="EMBL/GenBank/DDBJ databases">
        <title>Taro Niue Genome Assembly and Annotation.</title>
        <authorList>
            <person name="Atibalentja N."/>
            <person name="Keating K."/>
            <person name="Fields C.J."/>
        </authorList>
    </citation>
    <scope>NUCLEOTIDE SEQUENCE</scope>
    <source>
        <strain evidence="1">Niue_2</strain>
        <tissue evidence="1">Leaf</tissue>
    </source>
</reference>
<protein>
    <submittedName>
        <fullName evidence="1">Uncharacterized protein</fullName>
    </submittedName>
</protein>
<organism evidence="1 2">
    <name type="scientific">Colocasia esculenta</name>
    <name type="common">Wild taro</name>
    <name type="synonym">Arum esculentum</name>
    <dbReference type="NCBI Taxonomy" id="4460"/>
    <lineage>
        <taxon>Eukaryota</taxon>
        <taxon>Viridiplantae</taxon>
        <taxon>Streptophyta</taxon>
        <taxon>Embryophyta</taxon>
        <taxon>Tracheophyta</taxon>
        <taxon>Spermatophyta</taxon>
        <taxon>Magnoliopsida</taxon>
        <taxon>Liliopsida</taxon>
        <taxon>Araceae</taxon>
        <taxon>Aroideae</taxon>
        <taxon>Colocasieae</taxon>
        <taxon>Colocasia</taxon>
    </lineage>
</organism>
<dbReference type="EMBL" id="NMUH01000703">
    <property type="protein sequence ID" value="MQL83554.1"/>
    <property type="molecule type" value="Genomic_DNA"/>
</dbReference>
<dbReference type="Gene3D" id="3.40.50.300">
    <property type="entry name" value="P-loop containing nucleotide triphosphate hydrolases"/>
    <property type="match status" value="1"/>
</dbReference>
<evidence type="ECO:0000313" key="1">
    <source>
        <dbReference type="EMBL" id="MQL83554.1"/>
    </source>
</evidence>
<evidence type="ECO:0000313" key="2">
    <source>
        <dbReference type="Proteomes" id="UP000652761"/>
    </source>
</evidence>
<accession>A0A843UP15</accession>
<keyword evidence="2" id="KW-1185">Reference proteome</keyword>
<dbReference type="PANTHER" id="PTHR47523:SF1">
    <property type="entry name" value="F21O3.11 PROTEIN"/>
    <property type="match status" value="1"/>
</dbReference>
<sequence length="469" mass="50543">MSSNSSPFLGAEQLSQFPHLQQWLDLAAAGTVELGHIVESPVIQTASTIVPIGWNGVPGEKNVEPLKVDVTGYGLHLCTLVQAQVNGVPLFLNHCRQCHQIAGTMRMRILVGAPLRQPPPKHPVVDDLFSMSPSPGECTHASQDHGTMSFNESTGSCNGLNSFMVHCTSDFVTVSKEVNFRIRRVRLLGLEGAGKTSLFTAILGQGRKTDGFTSVSVHPQKDTQEGIVGGLCYSDSAGVNLQELQSEITHFREELQVGVRDLPKKTDLIVLVHNLSHKIPRYQLNGSQLQPALSLFLNEAKALGIPWVLAITNKFSVSAHQQKMLVNSVMEAYQASLGITEVTNSCPYVMPNAGTSWSSATDGDQGKQMVAQRLALAPVNFVRIPFQKKAVMPIEGVTALCRLVHRVLLSQEEAALEELAQERLSAEMTQDRIVVVDSSRDSQDNVGSLTAAAVGASLGAGLGIVMAIN</sequence>